<dbReference type="SUPFAM" id="SSF55931">
    <property type="entry name" value="Glutamine synthetase/guanido kinase"/>
    <property type="match status" value="1"/>
</dbReference>
<reference evidence="7" key="1">
    <citation type="journal article" date="2013" name="Stand. Genomic Sci.">
        <title>Complete genome sequence of Coriobacterium glomerans type strain (PW2(T)) from the midgut of Pyrrhocoris apterus L. (red soldier bug).</title>
        <authorList>
            <person name="Stackebrandt E."/>
            <person name="Zeytun A."/>
            <person name="Lapidus A."/>
            <person name="Nolan M."/>
            <person name="Lucas S."/>
            <person name="Hammon N."/>
            <person name="Deshpande S."/>
            <person name="Cheng J.F."/>
            <person name="Tapia R."/>
            <person name="Goodwin L.A."/>
            <person name="Pitluck S."/>
            <person name="Liolios K."/>
            <person name="Pagani I."/>
            <person name="Ivanova N."/>
            <person name="Mavromatis K."/>
            <person name="Mikhailova N."/>
            <person name="Huntemann M."/>
            <person name="Pati A."/>
            <person name="Chen A."/>
            <person name="Palaniappan K."/>
            <person name="Chang Y.J."/>
            <person name="Land M."/>
            <person name="Hauser L."/>
            <person name="Rohde M."/>
            <person name="Pukall R."/>
            <person name="Goker M."/>
            <person name="Detter J.C."/>
            <person name="Woyke T."/>
            <person name="Bristow J."/>
            <person name="Eisen J.A."/>
            <person name="Markowitz V."/>
            <person name="Hugenholtz P."/>
            <person name="Kyrpides N.C."/>
            <person name="Klenk H.P."/>
        </authorList>
    </citation>
    <scope>NUCLEOTIDE SEQUENCE</scope>
    <source>
        <strain evidence="7">ATCC 49209 / DSM 20642 / JCM 10262 / PW2</strain>
    </source>
</reference>
<comment type="catalytic activity">
    <reaction evidence="5">
        <text>L-cysteine + L-glutamate + ATP = gamma-L-glutamyl-L-cysteine + ADP + phosphate + H(+)</text>
        <dbReference type="Rhea" id="RHEA:13285"/>
        <dbReference type="ChEBI" id="CHEBI:15378"/>
        <dbReference type="ChEBI" id="CHEBI:29985"/>
        <dbReference type="ChEBI" id="CHEBI:30616"/>
        <dbReference type="ChEBI" id="CHEBI:35235"/>
        <dbReference type="ChEBI" id="CHEBI:43474"/>
        <dbReference type="ChEBI" id="CHEBI:58173"/>
        <dbReference type="ChEBI" id="CHEBI:456216"/>
        <dbReference type="EC" id="6.3.2.2"/>
    </reaction>
</comment>
<dbReference type="AlphaFoldDB" id="F2N826"/>
<dbReference type="KEGG" id="cgo:Corgl_1102"/>
<dbReference type="GO" id="GO:0005524">
    <property type="term" value="F:ATP binding"/>
    <property type="evidence" value="ECO:0007669"/>
    <property type="project" value="UniProtKB-KW"/>
</dbReference>
<evidence type="ECO:0000313" key="7">
    <source>
        <dbReference type="Proteomes" id="UP000006851"/>
    </source>
</evidence>
<dbReference type="InterPro" id="IPR014746">
    <property type="entry name" value="Gln_synth/guanido_kin_cat_dom"/>
</dbReference>
<dbReference type="InterPro" id="IPR006336">
    <property type="entry name" value="GCS2"/>
</dbReference>
<evidence type="ECO:0000256" key="5">
    <source>
        <dbReference type="ARBA" id="ARBA00048819"/>
    </source>
</evidence>
<dbReference type="PANTHER" id="PTHR34378:SF1">
    <property type="entry name" value="GLUTAMATE--CYSTEINE LIGASE, CHLOROPLASTIC"/>
    <property type="match status" value="1"/>
</dbReference>
<keyword evidence="3" id="KW-0547">Nucleotide-binding</keyword>
<dbReference type="HOGENOM" id="CLU_026610_1_1_11"/>
<dbReference type="Gene3D" id="3.30.590.20">
    <property type="match status" value="1"/>
</dbReference>
<dbReference type="GO" id="GO:0004357">
    <property type="term" value="F:glutamate-cysteine ligase activity"/>
    <property type="evidence" value="ECO:0007669"/>
    <property type="project" value="UniProtKB-EC"/>
</dbReference>
<proteinExistence type="predicted"/>
<protein>
    <recommendedName>
        <fullName evidence="1">glutamate--cysteine ligase</fullName>
        <ecNumber evidence="1">6.3.2.2</ecNumber>
    </recommendedName>
</protein>
<evidence type="ECO:0000256" key="4">
    <source>
        <dbReference type="ARBA" id="ARBA00022840"/>
    </source>
</evidence>
<evidence type="ECO:0000256" key="2">
    <source>
        <dbReference type="ARBA" id="ARBA00022598"/>
    </source>
</evidence>
<keyword evidence="4" id="KW-0067">ATP-binding</keyword>
<evidence type="ECO:0000313" key="6">
    <source>
        <dbReference type="EMBL" id="AEB07209.1"/>
    </source>
</evidence>
<evidence type="ECO:0000256" key="1">
    <source>
        <dbReference type="ARBA" id="ARBA00012220"/>
    </source>
</evidence>
<gene>
    <name evidence="6" type="ordered locus">Corgl_1102</name>
</gene>
<name>F2N826_CORGP</name>
<dbReference type="eggNOG" id="COG3572">
    <property type="taxonomic scope" value="Bacteria"/>
</dbReference>
<dbReference type="InterPro" id="IPR035434">
    <property type="entry name" value="GCL_bact_plant"/>
</dbReference>
<dbReference type="Proteomes" id="UP000006851">
    <property type="component" value="Chromosome"/>
</dbReference>
<dbReference type="OrthoDB" id="9813383at2"/>
<organism evidence="6 7">
    <name type="scientific">Coriobacterium glomerans (strain ATCC 49209 / DSM 20642 / JCM 10262 / PW2)</name>
    <dbReference type="NCBI Taxonomy" id="700015"/>
    <lineage>
        <taxon>Bacteria</taxon>
        <taxon>Bacillati</taxon>
        <taxon>Actinomycetota</taxon>
        <taxon>Coriobacteriia</taxon>
        <taxon>Coriobacteriales</taxon>
        <taxon>Coriobacteriaceae</taxon>
        <taxon>Coriobacterium</taxon>
    </lineage>
</organism>
<accession>F2N826</accession>
<dbReference type="Pfam" id="PF04107">
    <property type="entry name" value="GCS2"/>
    <property type="match status" value="1"/>
</dbReference>
<dbReference type="EC" id="6.3.2.2" evidence="1"/>
<dbReference type="GO" id="GO:0006750">
    <property type="term" value="P:glutathione biosynthetic process"/>
    <property type="evidence" value="ECO:0007669"/>
    <property type="project" value="InterPro"/>
</dbReference>
<keyword evidence="2 6" id="KW-0436">Ligase</keyword>
<dbReference type="RefSeq" id="WP_013708952.1">
    <property type="nucleotide sequence ID" value="NC_015389.1"/>
</dbReference>
<evidence type="ECO:0000256" key="3">
    <source>
        <dbReference type="ARBA" id="ARBA00022741"/>
    </source>
</evidence>
<dbReference type="STRING" id="700015.Corgl_1102"/>
<dbReference type="PANTHER" id="PTHR34378">
    <property type="entry name" value="GLUTAMATE--CYSTEINE LIGASE, CHLOROPLASTIC"/>
    <property type="match status" value="1"/>
</dbReference>
<keyword evidence="7" id="KW-1185">Reference proteome</keyword>
<dbReference type="EMBL" id="CP002628">
    <property type="protein sequence ID" value="AEB07209.1"/>
    <property type="molecule type" value="Genomic_DNA"/>
</dbReference>
<sequence>MSRPYRIPSFTGAFRENLDALISTLIIGDKRPAGKKIGFELERILLYADGSPVPFSGERGISALLHEMARTRPEQQLDFIDGSLLGLAYPVETSSETVDVTVSLEPSAQMEISTGPAHSVRALYETVLRFDEEVRRALATLGIDAHLVALGCNPSVRSPLDLELIPKKRYTFMDAYLSGRGRFAQDMMRCTASTQVSLDYESECDAERIYRMATLLGPMFAFLFDNAPIFRGQPAFGMARSRIWRHVDVDRCGIVPGALKGLSFEDYILWVSSVKPVIFTDEQKVTTSTDDLYTRDIMSKRLLSRNELLHLLSTVYPNVRLKGFVELREMDSLPPRLAAACTSFTGALFYDRELESKLVDRLRARLPEGFDEIDENDAVVARVHLEEQGWGASVYGVPVGEMADALLAIAKENVAGHAGCLDASSTSPIDAAVPVVCDTGAARDFDLEGLHMLERLWGARRLPRDCDRSELQDLMGTEDVWFDAARFA</sequence>